<dbReference type="Proteomes" id="UP001627154">
    <property type="component" value="Unassembled WGS sequence"/>
</dbReference>
<dbReference type="Gene3D" id="3.30.420.10">
    <property type="entry name" value="Ribonuclease H-like superfamily/Ribonuclease H"/>
    <property type="match status" value="1"/>
</dbReference>
<dbReference type="PROSITE" id="PS50878">
    <property type="entry name" value="RT_POL"/>
    <property type="match status" value="1"/>
</dbReference>
<dbReference type="AlphaFoldDB" id="A0ABD2VW17"/>
<dbReference type="Pfam" id="PF00078">
    <property type="entry name" value="RVT_1"/>
    <property type="match status" value="1"/>
</dbReference>
<keyword evidence="3" id="KW-1185">Reference proteome</keyword>
<proteinExistence type="predicted"/>
<dbReference type="InterPro" id="IPR052055">
    <property type="entry name" value="Hepadnavirus_pol/RT"/>
</dbReference>
<dbReference type="CDD" id="cd09275">
    <property type="entry name" value="RNase_HI_RT_DIRS1"/>
    <property type="match status" value="1"/>
</dbReference>
<reference evidence="2 3" key="1">
    <citation type="journal article" date="2024" name="bioRxiv">
        <title>A reference genome for Trichogramma kaykai: A tiny desert-dwelling parasitoid wasp with competing sex-ratio distorters.</title>
        <authorList>
            <person name="Culotta J."/>
            <person name="Lindsey A.R."/>
        </authorList>
    </citation>
    <scope>NUCLEOTIDE SEQUENCE [LARGE SCALE GENOMIC DNA]</scope>
    <source>
        <strain evidence="2 3">KSX58</strain>
    </source>
</reference>
<dbReference type="InterPro" id="IPR043128">
    <property type="entry name" value="Rev_trsase/Diguanyl_cyclase"/>
</dbReference>
<dbReference type="InterPro" id="IPR043502">
    <property type="entry name" value="DNA/RNA_pol_sf"/>
</dbReference>
<evidence type="ECO:0000259" key="1">
    <source>
        <dbReference type="PROSITE" id="PS50878"/>
    </source>
</evidence>
<evidence type="ECO:0000313" key="3">
    <source>
        <dbReference type="Proteomes" id="UP001627154"/>
    </source>
</evidence>
<dbReference type="PANTHER" id="PTHR33050">
    <property type="entry name" value="REVERSE TRANSCRIPTASE DOMAIN-CONTAINING PROTEIN"/>
    <property type="match status" value="1"/>
</dbReference>
<dbReference type="GO" id="GO:0071897">
    <property type="term" value="P:DNA biosynthetic process"/>
    <property type="evidence" value="ECO:0007669"/>
    <property type="project" value="UniProtKB-ARBA"/>
</dbReference>
<dbReference type="Gene3D" id="3.30.70.270">
    <property type="match status" value="1"/>
</dbReference>
<dbReference type="SUPFAM" id="SSF56672">
    <property type="entry name" value="DNA/RNA polymerases"/>
    <property type="match status" value="1"/>
</dbReference>
<sequence>MKVVVQNLRARGFTSVIYLDDILCIENSFEECQRNVQETKELLKSLGFIINEEKSDVMPMQRVKYLGFIIDTINYRVELPLEKKNNIISLINTCLKLDNITIRKFAQLIGKLVSCCLAVEYAWLHTKELEKEKIFHLCFNNYDFDRLMTLSPLVKRELEWWKKNIHRAHYIKDDNFQLTIHTDASLTGWGATDGMRQIYGHWSPEESQYHINFLELLTVEIALKELASHIRDSQILIRIDNTTALSYLNKMGGVRSDKLNKLSRRIWQWAEEKNIILFASYIPSEKNIVADRLSRMVKTDIEWELKQSYFNTIVNTFGYPKIDLFASANNRKCSNFISWKPHREALAIDAFTIRWESFFYAFPPFSLITKTLSKIKRDRAYGIIVVPLWRNQPWFPLLDKLTIGKPLIMGPDINMLLSPCRKLRHPSAKHLTLIACKVSGTRS</sequence>
<accession>A0ABD2VW17</accession>
<dbReference type="PANTHER" id="PTHR33050:SF7">
    <property type="entry name" value="RIBONUCLEASE H"/>
    <property type="match status" value="1"/>
</dbReference>
<dbReference type="InterPro" id="IPR000477">
    <property type="entry name" value="RT_dom"/>
</dbReference>
<name>A0ABD2VW17_9HYME</name>
<dbReference type="EMBL" id="JBJJXI010000169">
    <property type="protein sequence ID" value="KAL3384720.1"/>
    <property type="molecule type" value="Genomic_DNA"/>
</dbReference>
<dbReference type="InterPro" id="IPR036397">
    <property type="entry name" value="RNaseH_sf"/>
</dbReference>
<evidence type="ECO:0000313" key="2">
    <source>
        <dbReference type="EMBL" id="KAL3384720.1"/>
    </source>
</evidence>
<gene>
    <name evidence="2" type="ORF">TKK_019541</name>
</gene>
<protein>
    <recommendedName>
        <fullName evidence="1">Reverse transcriptase domain-containing protein</fullName>
    </recommendedName>
</protein>
<comment type="caution">
    <text evidence="2">The sequence shown here is derived from an EMBL/GenBank/DDBJ whole genome shotgun (WGS) entry which is preliminary data.</text>
</comment>
<organism evidence="2 3">
    <name type="scientific">Trichogramma kaykai</name>
    <dbReference type="NCBI Taxonomy" id="54128"/>
    <lineage>
        <taxon>Eukaryota</taxon>
        <taxon>Metazoa</taxon>
        <taxon>Ecdysozoa</taxon>
        <taxon>Arthropoda</taxon>
        <taxon>Hexapoda</taxon>
        <taxon>Insecta</taxon>
        <taxon>Pterygota</taxon>
        <taxon>Neoptera</taxon>
        <taxon>Endopterygota</taxon>
        <taxon>Hymenoptera</taxon>
        <taxon>Apocrita</taxon>
        <taxon>Proctotrupomorpha</taxon>
        <taxon>Chalcidoidea</taxon>
        <taxon>Trichogrammatidae</taxon>
        <taxon>Trichogramma</taxon>
    </lineage>
</organism>
<feature type="domain" description="Reverse transcriptase" evidence="1">
    <location>
        <begin position="1"/>
        <end position="70"/>
    </location>
</feature>